<proteinExistence type="predicted"/>
<sequence length="370" mass="40242">MASKKQSKARDSESTVVRTTRSTRSAERSPYARRVTRSNGKATAAVEPDNGSGQSQPPSRRRSKRNEGPASDTSSRPTNSSQRKTIVLRATESNSTLSQTLVAEGTQASTSNDNDTVHSRVATPILEDHDSDEDGGEDFVQYFIAPVDPFPSPPPDEYSPTPERDWQPFDPVKSPTPPPPGSRAQIESALPDAQRVATPDDDSPPRSTPPLYYPAWPPSPTLLDRHPQTWLDEVLVSIERQRGNLVSELRDAEVDVKDALAESFKALIAVKELVGPQGLGGLERALGLSRGGRREGDRRGGDPEIVGLMRMVQAMVGPEMVRKMLTDARDTAAGDDFEEDEQVGERVVEVDVHGEHGAANQRADEIGTPI</sequence>
<feature type="compositionally biased region" description="Pro residues" evidence="1">
    <location>
        <begin position="148"/>
        <end position="157"/>
    </location>
</feature>
<feature type="region of interest" description="Disordered" evidence="1">
    <location>
        <begin position="351"/>
        <end position="370"/>
    </location>
</feature>
<feature type="non-terminal residue" evidence="2">
    <location>
        <position position="370"/>
    </location>
</feature>
<name>A0A9P5ZUX6_PLEER</name>
<evidence type="ECO:0000313" key="2">
    <source>
        <dbReference type="EMBL" id="KAF9494141.1"/>
    </source>
</evidence>
<feature type="compositionally biased region" description="Polar residues" evidence="1">
    <location>
        <begin position="71"/>
        <end position="84"/>
    </location>
</feature>
<dbReference type="EMBL" id="MU154576">
    <property type="protein sequence ID" value="KAF9494141.1"/>
    <property type="molecule type" value="Genomic_DNA"/>
</dbReference>
<dbReference type="AlphaFoldDB" id="A0A9P5ZUX6"/>
<feature type="region of interest" description="Disordered" evidence="1">
    <location>
        <begin position="1"/>
        <end position="210"/>
    </location>
</feature>
<protein>
    <submittedName>
        <fullName evidence="2">Uncharacterized protein</fullName>
    </submittedName>
</protein>
<feature type="compositionally biased region" description="Low complexity" evidence="1">
    <location>
        <begin position="14"/>
        <end position="23"/>
    </location>
</feature>
<evidence type="ECO:0000313" key="3">
    <source>
        <dbReference type="Proteomes" id="UP000807025"/>
    </source>
</evidence>
<accession>A0A9P5ZUX6</accession>
<gene>
    <name evidence="2" type="ORF">BDN71DRAFT_1449222</name>
</gene>
<dbReference type="Proteomes" id="UP000807025">
    <property type="component" value="Unassembled WGS sequence"/>
</dbReference>
<feature type="compositionally biased region" description="Polar residues" evidence="1">
    <location>
        <begin position="91"/>
        <end position="114"/>
    </location>
</feature>
<evidence type="ECO:0000256" key="1">
    <source>
        <dbReference type="SAM" id="MobiDB-lite"/>
    </source>
</evidence>
<organism evidence="2 3">
    <name type="scientific">Pleurotus eryngii</name>
    <name type="common">Boletus of the steppes</name>
    <dbReference type="NCBI Taxonomy" id="5323"/>
    <lineage>
        <taxon>Eukaryota</taxon>
        <taxon>Fungi</taxon>
        <taxon>Dikarya</taxon>
        <taxon>Basidiomycota</taxon>
        <taxon>Agaricomycotina</taxon>
        <taxon>Agaricomycetes</taxon>
        <taxon>Agaricomycetidae</taxon>
        <taxon>Agaricales</taxon>
        <taxon>Pleurotineae</taxon>
        <taxon>Pleurotaceae</taxon>
        <taxon>Pleurotus</taxon>
    </lineage>
</organism>
<keyword evidence="3" id="KW-1185">Reference proteome</keyword>
<dbReference type="OrthoDB" id="10440184at2759"/>
<comment type="caution">
    <text evidence="2">The sequence shown here is derived from an EMBL/GenBank/DDBJ whole genome shotgun (WGS) entry which is preliminary data.</text>
</comment>
<reference evidence="2" key="1">
    <citation type="submission" date="2020-11" db="EMBL/GenBank/DDBJ databases">
        <authorList>
            <consortium name="DOE Joint Genome Institute"/>
            <person name="Ahrendt S."/>
            <person name="Riley R."/>
            <person name="Andreopoulos W."/>
            <person name="Labutti K."/>
            <person name="Pangilinan J."/>
            <person name="Ruiz-Duenas F.J."/>
            <person name="Barrasa J.M."/>
            <person name="Sanchez-Garcia M."/>
            <person name="Camarero S."/>
            <person name="Miyauchi S."/>
            <person name="Serrano A."/>
            <person name="Linde D."/>
            <person name="Babiker R."/>
            <person name="Drula E."/>
            <person name="Ayuso-Fernandez I."/>
            <person name="Pacheco R."/>
            <person name="Padilla G."/>
            <person name="Ferreira P."/>
            <person name="Barriuso J."/>
            <person name="Kellner H."/>
            <person name="Castanera R."/>
            <person name="Alfaro M."/>
            <person name="Ramirez L."/>
            <person name="Pisabarro A.G."/>
            <person name="Kuo A."/>
            <person name="Tritt A."/>
            <person name="Lipzen A."/>
            <person name="He G."/>
            <person name="Yan M."/>
            <person name="Ng V."/>
            <person name="Cullen D."/>
            <person name="Martin F."/>
            <person name="Rosso M.-N."/>
            <person name="Henrissat B."/>
            <person name="Hibbett D."/>
            <person name="Martinez A.T."/>
            <person name="Grigoriev I.V."/>
        </authorList>
    </citation>
    <scope>NUCLEOTIDE SEQUENCE</scope>
    <source>
        <strain evidence="2">ATCC 90797</strain>
    </source>
</reference>